<name>A0ABQ6BT16_9NEIS</name>
<protein>
    <submittedName>
        <fullName evidence="5">Diguanylate cyclase</fullName>
    </submittedName>
</protein>
<dbReference type="SMART" id="SM00448">
    <property type="entry name" value="REC"/>
    <property type="match status" value="1"/>
</dbReference>
<dbReference type="CDD" id="cd01949">
    <property type="entry name" value="GGDEF"/>
    <property type="match status" value="1"/>
</dbReference>
<dbReference type="Pfam" id="PF00563">
    <property type="entry name" value="EAL"/>
    <property type="match status" value="1"/>
</dbReference>
<dbReference type="SUPFAM" id="SSF55073">
    <property type="entry name" value="Nucleotide cyclase"/>
    <property type="match status" value="1"/>
</dbReference>
<dbReference type="InterPro" id="IPR001789">
    <property type="entry name" value="Sig_transdc_resp-reg_receiver"/>
</dbReference>
<dbReference type="Gene3D" id="3.40.50.2300">
    <property type="match status" value="1"/>
</dbReference>
<dbReference type="InterPro" id="IPR011006">
    <property type="entry name" value="CheY-like_superfamily"/>
</dbReference>
<evidence type="ECO:0000313" key="5">
    <source>
        <dbReference type="EMBL" id="GLS04768.1"/>
    </source>
</evidence>
<dbReference type="InterPro" id="IPR001633">
    <property type="entry name" value="EAL_dom"/>
</dbReference>
<dbReference type="Gene3D" id="3.30.70.270">
    <property type="match status" value="1"/>
</dbReference>
<dbReference type="InterPro" id="IPR021800">
    <property type="entry name" value="DUF3369"/>
</dbReference>
<gene>
    <name evidence="5" type="ORF">GCM10007860_19160</name>
</gene>
<dbReference type="PROSITE" id="PS50887">
    <property type="entry name" value="GGDEF"/>
    <property type="match status" value="1"/>
</dbReference>
<evidence type="ECO:0000259" key="2">
    <source>
        <dbReference type="PROSITE" id="PS50110"/>
    </source>
</evidence>
<feature type="domain" description="GGDEF" evidence="4">
    <location>
        <begin position="362"/>
        <end position="491"/>
    </location>
</feature>
<dbReference type="NCBIfam" id="TIGR00254">
    <property type="entry name" value="GGDEF"/>
    <property type="match status" value="1"/>
</dbReference>
<dbReference type="PROSITE" id="PS50883">
    <property type="entry name" value="EAL"/>
    <property type="match status" value="1"/>
</dbReference>
<evidence type="ECO:0000313" key="6">
    <source>
        <dbReference type="Proteomes" id="UP001156836"/>
    </source>
</evidence>
<dbReference type="SUPFAM" id="SSF52172">
    <property type="entry name" value="CheY-like"/>
    <property type="match status" value="1"/>
</dbReference>
<dbReference type="PANTHER" id="PTHR33121">
    <property type="entry name" value="CYCLIC DI-GMP PHOSPHODIESTERASE PDEF"/>
    <property type="match status" value="1"/>
</dbReference>
<keyword evidence="6" id="KW-1185">Reference proteome</keyword>
<feature type="domain" description="Response regulatory" evidence="2">
    <location>
        <begin position="40"/>
        <end position="164"/>
    </location>
</feature>
<feature type="modified residue" description="4-aspartylphosphate" evidence="1">
    <location>
        <position position="95"/>
    </location>
</feature>
<dbReference type="InterPro" id="IPR043128">
    <property type="entry name" value="Rev_trsase/Diguanyl_cyclase"/>
</dbReference>
<dbReference type="Gene3D" id="3.20.20.450">
    <property type="entry name" value="EAL domain"/>
    <property type="match status" value="1"/>
</dbReference>
<organism evidence="5 6">
    <name type="scientific">Chitiniphilus shinanonensis</name>
    <dbReference type="NCBI Taxonomy" id="553088"/>
    <lineage>
        <taxon>Bacteria</taxon>
        <taxon>Pseudomonadati</taxon>
        <taxon>Pseudomonadota</taxon>
        <taxon>Betaproteobacteria</taxon>
        <taxon>Neisseriales</taxon>
        <taxon>Chitinibacteraceae</taxon>
        <taxon>Chitiniphilus</taxon>
    </lineage>
</organism>
<comment type="caution">
    <text evidence="5">The sequence shown here is derived from an EMBL/GenBank/DDBJ whole genome shotgun (WGS) entry which is preliminary data.</text>
</comment>
<dbReference type="Pfam" id="PF00072">
    <property type="entry name" value="Response_reg"/>
    <property type="match status" value="1"/>
</dbReference>
<dbReference type="Pfam" id="PF00990">
    <property type="entry name" value="GGDEF"/>
    <property type="match status" value="1"/>
</dbReference>
<proteinExistence type="predicted"/>
<evidence type="ECO:0000256" key="1">
    <source>
        <dbReference type="PROSITE-ProRule" id="PRU00169"/>
    </source>
</evidence>
<dbReference type="InterPro" id="IPR000160">
    <property type="entry name" value="GGDEF_dom"/>
</dbReference>
<sequence>MDARVDPMDANAQFSAYESPLTFAGEEADGSEEVVPERWRILVVDDEPDVHLATSFALKDEVILDRPLELLHAYSGDDALQMLSREPDIAVVLLDVVMNGAEDGLAVARAIRQQLNLKELRIVLRTGHPGYAPEYSVIRDYGINDYKTKSELTQIRLQTTLTTAIRSYQQLKAVNASRRGLEMIIEASASLFERRTQESFAAGALAHLIALLGLPQHGLICIHQPSTPGARPPHAWLIVSAAGKLQSLVGQPLGSLQDPLVLNAIGHAIRSRSPLYTPDFAVLYLNRPHDQEAAIYLCTQRPLAKDERQLLEVFCTNIAIGFENVALFRQLQDLAYIDPLTYLPNRTHFVARLDQLLKAPSQDDVVVLLDIEQFSQINDALGHLIGDQLLQSVAQRLRPLVPPATTLARLGVDLFGVVGPYTAEHFAPLFEAFDRPFAVASHRLRVQIAAAAARLTDTEPTGIGCLKDVTIALNQAKRADKDRGELTWYSPAMSRASRRRLDLLHDLESAIRQGQLTVYYQPQIALDSGEIVGVEALARWPQPDGSFIPPDRFIPLAEQSGLILDLGNWLVEQVCSQLAEWRALGLGALRMAINVSMVQFNHEGLIDLLAEALARHQLAPSLIEVEITESVAMARPEDVMAKIARLKSLGLSVAIDDFGTGFSSLAYLQKLHADRLKIDRAFIRDMGLSENPYSIAEMVINLGHKLGIKVLAEGVESPAQATLLRSLGCDEAQGFLFAKPAPPAPLTHWFQETGLKVAV</sequence>
<dbReference type="Pfam" id="PF11849">
    <property type="entry name" value="DUF3369"/>
    <property type="match status" value="1"/>
</dbReference>
<accession>A0ABQ6BT16</accession>
<reference evidence="6" key="1">
    <citation type="journal article" date="2019" name="Int. J. Syst. Evol. Microbiol.">
        <title>The Global Catalogue of Microorganisms (GCM) 10K type strain sequencing project: providing services to taxonomists for standard genome sequencing and annotation.</title>
        <authorList>
            <consortium name="The Broad Institute Genomics Platform"/>
            <consortium name="The Broad Institute Genome Sequencing Center for Infectious Disease"/>
            <person name="Wu L."/>
            <person name="Ma J."/>
        </authorList>
    </citation>
    <scope>NUCLEOTIDE SEQUENCE [LARGE SCALE GENOMIC DNA]</scope>
    <source>
        <strain evidence="6">NBRC 104970</strain>
    </source>
</reference>
<dbReference type="SUPFAM" id="SSF141868">
    <property type="entry name" value="EAL domain-like"/>
    <property type="match status" value="1"/>
</dbReference>
<dbReference type="EMBL" id="BSOZ01000025">
    <property type="protein sequence ID" value="GLS04768.1"/>
    <property type="molecule type" value="Genomic_DNA"/>
</dbReference>
<evidence type="ECO:0000259" key="4">
    <source>
        <dbReference type="PROSITE" id="PS50887"/>
    </source>
</evidence>
<dbReference type="PROSITE" id="PS50110">
    <property type="entry name" value="RESPONSE_REGULATORY"/>
    <property type="match status" value="1"/>
</dbReference>
<dbReference type="SMART" id="SM00267">
    <property type="entry name" value="GGDEF"/>
    <property type="match status" value="1"/>
</dbReference>
<dbReference type="Proteomes" id="UP001156836">
    <property type="component" value="Unassembled WGS sequence"/>
</dbReference>
<dbReference type="SMART" id="SM00052">
    <property type="entry name" value="EAL"/>
    <property type="match status" value="1"/>
</dbReference>
<dbReference type="InterPro" id="IPR035919">
    <property type="entry name" value="EAL_sf"/>
</dbReference>
<dbReference type="InterPro" id="IPR050706">
    <property type="entry name" value="Cyclic-di-GMP_PDE-like"/>
</dbReference>
<dbReference type="InterPro" id="IPR029787">
    <property type="entry name" value="Nucleotide_cyclase"/>
</dbReference>
<evidence type="ECO:0000259" key="3">
    <source>
        <dbReference type="PROSITE" id="PS50883"/>
    </source>
</evidence>
<feature type="domain" description="EAL" evidence="3">
    <location>
        <begin position="500"/>
        <end position="754"/>
    </location>
</feature>
<dbReference type="CDD" id="cd01948">
    <property type="entry name" value="EAL"/>
    <property type="match status" value="1"/>
</dbReference>
<keyword evidence="1" id="KW-0597">Phosphoprotein</keyword>
<dbReference type="PANTHER" id="PTHR33121:SF19">
    <property type="entry name" value="CYCLIC DI-GMP PHOSPHODIESTERASE PA2567"/>
    <property type="match status" value="1"/>
</dbReference>